<dbReference type="Pfam" id="PF06826">
    <property type="entry name" value="Asp-Al_Ex"/>
    <property type="match status" value="2"/>
</dbReference>
<feature type="transmembrane region" description="Helical" evidence="8">
    <location>
        <begin position="538"/>
        <end position="562"/>
    </location>
</feature>
<dbReference type="RefSeq" id="WP_095506933.1">
    <property type="nucleotide sequence ID" value="NZ_BSNC01000004.1"/>
</dbReference>
<feature type="transmembrane region" description="Helical" evidence="8">
    <location>
        <begin position="414"/>
        <end position="433"/>
    </location>
</feature>
<dbReference type="InterPro" id="IPR006037">
    <property type="entry name" value="RCK_C"/>
</dbReference>
<evidence type="ECO:0000256" key="7">
    <source>
        <dbReference type="ARBA" id="ARBA00023136"/>
    </source>
</evidence>
<comment type="similarity">
    <text evidence="2">Belongs to the AAE transporter (TC 2.A.81) family.</text>
</comment>
<dbReference type="Gene3D" id="3.30.70.1450">
    <property type="entry name" value="Regulator of K+ conductance, C-terminal domain"/>
    <property type="match status" value="1"/>
</dbReference>
<name>A0AA37RUY0_9GAMM</name>
<evidence type="ECO:0000256" key="8">
    <source>
        <dbReference type="SAM" id="Phobius"/>
    </source>
</evidence>
<evidence type="ECO:0000313" key="10">
    <source>
        <dbReference type="EMBL" id="GLP96065.1"/>
    </source>
</evidence>
<evidence type="ECO:0000313" key="11">
    <source>
        <dbReference type="Proteomes" id="UP001161422"/>
    </source>
</evidence>
<dbReference type="GO" id="GO:0006813">
    <property type="term" value="P:potassium ion transport"/>
    <property type="evidence" value="ECO:0007669"/>
    <property type="project" value="InterPro"/>
</dbReference>
<keyword evidence="11" id="KW-1185">Reference proteome</keyword>
<feature type="transmembrane region" description="Helical" evidence="8">
    <location>
        <begin position="388"/>
        <end position="408"/>
    </location>
</feature>
<reference evidence="10" key="2">
    <citation type="submission" date="2023-01" db="EMBL/GenBank/DDBJ databases">
        <title>Draft genome sequence of Paraferrimonas sedimenticola strain NBRC 101628.</title>
        <authorList>
            <person name="Sun Q."/>
            <person name="Mori K."/>
        </authorList>
    </citation>
    <scope>NUCLEOTIDE SEQUENCE</scope>
    <source>
        <strain evidence="10">NBRC 101628</strain>
    </source>
</reference>
<dbReference type="PROSITE" id="PS51202">
    <property type="entry name" value="RCK_C"/>
    <property type="match status" value="1"/>
</dbReference>
<feature type="transmembrane region" description="Helical" evidence="8">
    <location>
        <begin position="92"/>
        <end position="114"/>
    </location>
</feature>
<keyword evidence="7 8" id="KW-0472">Membrane</keyword>
<evidence type="ECO:0000256" key="6">
    <source>
        <dbReference type="ARBA" id="ARBA00022989"/>
    </source>
</evidence>
<feature type="transmembrane region" description="Helical" evidence="8">
    <location>
        <begin position="66"/>
        <end position="86"/>
    </location>
</feature>
<dbReference type="PANTHER" id="PTHR30445">
    <property type="entry name" value="K(+)_H(+) ANTIPORTER SUBUNIT KHTT"/>
    <property type="match status" value="1"/>
</dbReference>
<dbReference type="SUPFAM" id="SSF116726">
    <property type="entry name" value="TrkA C-terminal domain-like"/>
    <property type="match status" value="1"/>
</dbReference>
<dbReference type="GO" id="GO:0005886">
    <property type="term" value="C:plasma membrane"/>
    <property type="evidence" value="ECO:0007669"/>
    <property type="project" value="UniProtKB-SubCell"/>
</dbReference>
<proteinExistence type="inferred from homology"/>
<dbReference type="AlphaFoldDB" id="A0AA37RUY0"/>
<dbReference type="InterPro" id="IPR036721">
    <property type="entry name" value="RCK_C_sf"/>
</dbReference>
<dbReference type="PANTHER" id="PTHR30445:SF9">
    <property type="match status" value="1"/>
</dbReference>
<keyword evidence="4" id="KW-1003">Cell membrane</keyword>
<dbReference type="Proteomes" id="UP001161422">
    <property type="component" value="Unassembled WGS sequence"/>
</dbReference>
<keyword evidence="5 8" id="KW-0812">Transmembrane</keyword>
<dbReference type="InterPro" id="IPR050144">
    <property type="entry name" value="AAE_transporter"/>
</dbReference>
<protein>
    <submittedName>
        <fullName evidence="10">Transporter</fullName>
    </submittedName>
</protein>
<gene>
    <name evidence="10" type="ORF">GCM10007895_13710</name>
</gene>
<keyword evidence="3" id="KW-0813">Transport</keyword>
<evidence type="ECO:0000259" key="9">
    <source>
        <dbReference type="PROSITE" id="PS51202"/>
    </source>
</evidence>
<dbReference type="EMBL" id="BSNC01000004">
    <property type="protein sequence ID" value="GLP96065.1"/>
    <property type="molecule type" value="Genomic_DNA"/>
</dbReference>
<dbReference type="Pfam" id="PF02080">
    <property type="entry name" value="TrkA_C"/>
    <property type="match status" value="1"/>
</dbReference>
<reference evidence="10" key="1">
    <citation type="journal article" date="2014" name="Int. J. Syst. Evol. Microbiol.">
        <title>Complete genome sequence of Corynebacterium casei LMG S-19264T (=DSM 44701T), isolated from a smear-ripened cheese.</title>
        <authorList>
            <consortium name="US DOE Joint Genome Institute (JGI-PGF)"/>
            <person name="Walter F."/>
            <person name="Albersmeier A."/>
            <person name="Kalinowski J."/>
            <person name="Ruckert C."/>
        </authorList>
    </citation>
    <scope>NUCLEOTIDE SEQUENCE</scope>
    <source>
        <strain evidence="10">NBRC 101628</strain>
    </source>
</reference>
<feature type="domain" description="RCK C-terminal" evidence="9">
    <location>
        <begin position="294"/>
        <end position="378"/>
    </location>
</feature>
<evidence type="ECO:0000256" key="1">
    <source>
        <dbReference type="ARBA" id="ARBA00004651"/>
    </source>
</evidence>
<evidence type="ECO:0000256" key="5">
    <source>
        <dbReference type="ARBA" id="ARBA00022692"/>
    </source>
</evidence>
<feature type="transmembrane region" description="Helical" evidence="8">
    <location>
        <begin position="37"/>
        <end position="54"/>
    </location>
</feature>
<feature type="transmembrane region" description="Helical" evidence="8">
    <location>
        <begin position="481"/>
        <end position="500"/>
    </location>
</feature>
<dbReference type="InterPro" id="IPR006512">
    <property type="entry name" value="YidE_YbjL"/>
</dbReference>
<evidence type="ECO:0000256" key="3">
    <source>
        <dbReference type="ARBA" id="ARBA00022448"/>
    </source>
</evidence>
<feature type="transmembrane region" description="Helical" evidence="8">
    <location>
        <begin position="158"/>
        <end position="181"/>
    </location>
</feature>
<organism evidence="10 11">
    <name type="scientific">Paraferrimonas sedimenticola</name>
    <dbReference type="NCBI Taxonomy" id="375674"/>
    <lineage>
        <taxon>Bacteria</taxon>
        <taxon>Pseudomonadati</taxon>
        <taxon>Pseudomonadota</taxon>
        <taxon>Gammaproteobacteria</taxon>
        <taxon>Alteromonadales</taxon>
        <taxon>Ferrimonadaceae</taxon>
        <taxon>Paraferrimonas</taxon>
    </lineage>
</organism>
<feature type="transmembrane region" description="Helical" evidence="8">
    <location>
        <begin position="454"/>
        <end position="475"/>
    </location>
</feature>
<evidence type="ECO:0000256" key="4">
    <source>
        <dbReference type="ARBA" id="ARBA00022475"/>
    </source>
</evidence>
<evidence type="ECO:0000256" key="2">
    <source>
        <dbReference type="ARBA" id="ARBA00009854"/>
    </source>
</evidence>
<accession>A0AA37RUY0</accession>
<comment type="caution">
    <text evidence="10">The sequence shown here is derived from an EMBL/GenBank/DDBJ whole genome shotgun (WGS) entry which is preliminary data.</text>
</comment>
<sequence>MNFIIEYMQTNVVLVLFLVLGLGHLLGKVKIGSLELGSTTGILAVGLVVGLIHIDVPPIVKGLSFTLYLFSLGVMMGPAFIHLLFSRQAFKYLAVSLFAGVAMAVSLYFVAVVFDLNSATVGGVAAGAMTTSAILAAAQDALSNGSIPLSEGMSVSDAGAMLGGAYALTYLFGTFGLIIILKLLPKIVGKDIAVEAAKLDTSDSSTILDTTRAHASLRAWKITAPDFIGKSIKDLEDAAEHSRDEEGVPTLVEKVIRNGDTLALNANLVLQKGDIICIWATPSILVKGNRLLGEEVTDNKLLDIQTESAELVLTNKALVGKSLRELVTKAGRGVTVERMVRTGNDLPVRGDTTLVAGDVLFVSGPQSHVAEFSKSLGYKVKDQLSTDFVSFGLFVAAFGVIGTISINLAGINLAILGGASMGAMIGGAVLGWLRSRSPMFGSVAAPATDAISTLCLGIFIAAVALGAGGSLLELIQSQGPVLIIAGMIVTTFCAIAIFLFGHFVLQLNVALNVGATYGAMTGTAINEFVKDAKSSAPAVAFALPGALCNVVFIAVALVVMAIV</sequence>
<keyword evidence="6 8" id="KW-1133">Transmembrane helix</keyword>
<feature type="transmembrane region" description="Helical" evidence="8">
    <location>
        <begin position="507"/>
        <end position="526"/>
    </location>
</feature>
<comment type="subcellular location">
    <subcellularLocation>
        <location evidence="1">Cell membrane</location>
        <topology evidence="1">Multi-pass membrane protein</topology>
    </subcellularLocation>
</comment>
<dbReference type="GO" id="GO:0008324">
    <property type="term" value="F:monoatomic cation transmembrane transporter activity"/>
    <property type="evidence" value="ECO:0007669"/>
    <property type="project" value="InterPro"/>
</dbReference>